<evidence type="ECO:0000313" key="4">
    <source>
        <dbReference type="Proteomes" id="UP000024376"/>
    </source>
</evidence>
<accession>A0A024S2Z3</accession>
<keyword evidence="2" id="KW-0472">Membrane</keyword>
<evidence type="ECO:0000256" key="2">
    <source>
        <dbReference type="SAM" id="Phobius"/>
    </source>
</evidence>
<dbReference type="KEGG" id="trr:M419DRAFT_88335"/>
<dbReference type="AlphaFoldDB" id="A0A024S2Z3"/>
<evidence type="ECO:0000313" key="3">
    <source>
        <dbReference type="EMBL" id="ETR98586.1"/>
    </source>
</evidence>
<dbReference type="Proteomes" id="UP000024376">
    <property type="component" value="Unassembled WGS sequence"/>
</dbReference>
<dbReference type="HOGENOM" id="CLU_921538_0_0_1"/>
<feature type="region of interest" description="Disordered" evidence="1">
    <location>
        <begin position="168"/>
        <end position="197"/>
    </location>
</feature>
<dbReference type="OrthoDB" id="5130140at2759"/>
<sequence>MSYRPDHLSGPVAEGIGLRFLNEEWNDSISNGHLFTIQWNQSLDEDRLPELGLFRITYPRNGDVVYELVSNLTDGMNNANATCLWTPNHLDDELYTLWLSSSRDSRASWTASPPWRLKEHHQLLTREQSHHPPRRWAAPVVIPILIMLTVYTLGLTLYVIYRRRRNARREKESSEGDDADKESAESPCLLGDADRHPSVDTTATLAADDEEEVKKPQIWLLTQSASGSLLLASPRGKDSDSDATLLSPTSLSSEPLLASMSPISLAEPSHTSMRSEGPFIALPNPRDHRAVVASRLGRSLRVIVPSDDVRE</sequence>
<keyword evidence="2" id="KW-1133">Transmembrane helix</keyword>
<dbReference type="EMBL" id="KI911161">
    <property type="protein sequence ID" value="ETR98586.1"/>
    <property type="molecule type" value="Genomic_DNA"/>
</dbReference>
<gene>
    <name evidence="3" type="ORF">M419DRAFT_88335</name>
</gene>
<reference evidence="4" key="1">
    <citation type="journal article" date="2013" name="Ind. Biotechnol.">
        <title>Comparative genomics analysis of Trichoderma reesei strains.</title>
        <authorList>
            <person name="Koike H."/>
            <person name="Aerts A."/>
            <person name="LaButti K."/>
            <person name="Grigoriev I.V."/>
            <person name="Baker S.E."/>
        </authorList>
    </citation>
    <scope>NUCLEOTIDE SEQUENCE [LARGE SCALE GENOMIC DNA]</scope>
    <source>
        <strain evidence="4">ATCC 56765 / BCRC 32924 / NRRL 11460 / Rut C-30</strain>
    </source>
</reference>
<protein>
    <submittedName>
        <fullName evidence="3">Uncharacterized protein</fullName>
    </submittedName>
</protein>
<proteinExistence type="predicted"/>
<keyword evidence="2" id="KW-0812">Transmembrane</keyword>
<evidence type="ECO:0000256" key="1">
    <source>
        <dbReference type="SAM" id="MobiDB-lite"/>
    </source>
</evidence>
<organism evidence="3 4">
    <name type="scientific">Hypocrea jecorina (strain ATCC 56765 / BCRC 32924 / NRRL 11460 / Rut C-30)</name>
    <name type="common">Trichoderma reesei</name>
    <dbReference type="NCBI Taxonomy" id="1344414"/>
    <lineage>
        <taxon>Eukaryota</taxon>
        <taxon>Fungi</taxon>
        <taxon>Dikarya</taxon>
        <taxon>Ascomycota</taxon>
        <taxon>Pezizomycotina</taxon>
        <taxon>Sordariomycetes</taxon>
        <taxon>Hypocreomycetidae</taxon>
        <taxon>Hypocreales</taxon>
        <taxon>Hypocreaceae</taxon>
        <taxon>Trichoderma</taxon>
    </lineage>
</organism>
<feature type="transmembrane region" description="Helical" evidence="2">
    <location>
        <begin position="136"/>
        <end position="161"/>
    </location>
</feature>
<name>A0A024S2Z3_HYPJR</name>